<proteinExistence type="predicted"/>
<dbReference type="AlphaFoldDB" id="A0A6J6SYM1"/>
<accession>A0A6J6SYM1</accession>
<protein>
    <submittedName>
        <fullName evidence="1">Unannotated protein</fullName>
    </submittedName>
</protein>
<gene>
    <name evidence="1" type="ORF">UFOPK2816_00174</name>
</gene>
<dbReference type="EMBL" id="CAEZZB010000008">
    <property type="protein sequence ID" value="CAB4739299.1"/>
    <property type="molecule type" value="Genomic_DNA"/>
</dbReference>
<evidence type="ECO:0000313" key="1">
    <source>
        <dbReference type="EMBL" id="CAB4739299.1"/>
    </source>
</evidence>
<organism evidence="1">
    <name type="scientific">freshwater metagenome</name>
    <dbReference type="NCBI Taxonomy" id="449393"/>
    <lineage>
        <taxon>unclassified sequences</taxon>
        <taxon>metagenomes</taxon>
        <taxon>ecological metagenomes</taxon>
    </lineage>
</organism>
<reference evidence="1" key="1">
    <citation type="submission" date="2020-05" db="EMBL/GenBank/DDBJ databases">
        <authorList>
            <person name="Chiriac C."/>
            <person name="Salcher M."/>
            <person name="Ghai R."/>
            <person name="Kavagutti S V."/>
        </authorList>
    </citation>
    <scope>NUCLEOTIDE SEQUENCE</scope>
</reference>
<sequence length="250" mass="27737">MFIVENLEIAVIAIAKTYNQEIVSENHLLIAVCEFLCKHEPKSCTSPIKSKAENARKIESARDSSGFKPPTIPANLLARIKQCDDMDEVVSLAEALAALETKESPLIVAEEPPQVTSMGDFHEPLGPSVGILPRIIPNKDTAARLIQSFLIKNEFYAWDGPYNTKDYILVTRPGQSMGRLFVTNKRLLFWSDDLAKPHVGLFYSDIQGWKTSWMPMKSRGVIAMVAGRKVIFAANSSAIENAERFINGKG</sequence>
<name>A0A6J6SYM1_9ZZZZ</name>